<dbReference type="InterPro" id="IPR043519">
    <property type="entry name" value="NT_sf"/>
</dbReference>
<dbReference type="Gene3D" id="3.30.460.10">
    <property type="entry name" value="Beta Polymerase, domain 2"/>
    <property type="match status" value="1"/>
</dbReference>
<dbReference type="Pfam" id="PF01909">
    <property type="entry name" value="NTP_transf_2"/>
    <property type="match status" value="1"/>
</dbReference>
<proteinExistence type="predicted"/>
<dbReference type="RefSeq" id="WP_345265565.1">
    <property type="nucleotide sequence ID" value="NZ_BAABHB010000002.1"/>
</dbReference>
<sequence>MTELQALTPEQLRSLTQELKQALTDLYGERLDKVILYGSYARSDFHDESDVDVLAVLRVDSVRPSGEFRKYGDIVWAMWEKYGVWVSIRLTSVAKFTSSDLMLYQNIRAQGKTI</sequence>
<gene>
    <name evidence="2" type="ORF">GCM10023187_15130</name>
</gene>
<dbReference type="InterPro" id="IPR052548">
    <property type="entry name" value="Type_VII_TA_antitoxin"/>
</dbReference>
<feature type="domain" description="Polymerase nucleotidyl transferase" evidence="1">
    <location>
        <begin position="18"/>
        <end position="67"/>
    </location>
</feature>
<dbReference type="PANTHER" id="PTHR33933:SF1">
    <property type="entry name" value="PROTEIN ADENYLYLTRANSFERASE MNTA-RELATED"/>
    <property type="match status" value="1"/>
</dbReference>
<dbReference type="PANTHER" id="PTHR33933">
    <property type="entry name" value="NUCLEOTIDYLTRANSFERASE"/>
    <property type="match status" value="1"/>
</dbReference>
<comment type="caution">
    <text evidence="2">The sequence shown here is derived from an EMBL/GenBank/DDBJ whole genome shotgun (WGS) entry which is preliminary data.</text>
</comment>
<keyword evidence="3" id="KW-1185">Reference proteome</keyword>
<protein>
    <submittedName>
        <fullName evidence="2">Nucleotidyltransferase domain-containing protein</fullName>
    </submittedName>
</protein>
<evidence type="ECO:0000313" key="2">
    <source>
        <dbReference type="EMBL" id="GAA4401211.1"/>
    </source>
</evidence>
<evidence type="ECO:0000259" key="1">
    <source>
        <dbReference type="Pfam" id="PF01909"/>
    </source>
</evidence>
<dbReference type="SUPFAM" id="SSF81301">
    <property type="entry name" value="Nucleotidyltransferase"/>
    <property type="match status" value="1"/>
</dbReference>
<name>A0ABP8K764_9BACT</name>
<reference evidence="3" key="1">
    <citation type="journal article" date="2019" name="Int. J. Syst. Evol. Microbiol.">
        <title>The Global Catalogue of Microorganisms (GCM) 10K type strain sequencing project: providing services to taxonomists for standard genome sequencing and annotation.</title>
        <authorList>
            <consortium name="The Broad Institute Genomics Platform"/>
            <consortium name="The Broad Institute Genome Sequencing Center for Infectious Disease"/>
            <person name="Wu L."/>
            <person name="Ma J."/>
        </authorList>
    </citation>
    <scope>NUCLEOTIDE SEQUENCE [LARGE SCALE GENOMIC DNA]</scope>
    <source>
        <strain evidence="3">JCM 17925</strain>
    </source>
</reference>
<accession>A0ABP8K764</accession>
<dbReference type="CDD" id="cd05403">
    <property type="entry name" value="NT_KNTase_like"/>
    <property type="match status" value="1"/>
</dbReference>
<dbReference type="EMBL" id="BAABHB010000002">
    <property type="protein sequence ID" value="GAA4401211.1"/>
    <property type="molecule type" value="Genomic_DNA"/>
</dbReference>
<dbReference type="Proteomes" id="UP001500936">
    <property type="component" value="Unassembled WGS sequence"/>
</dbReference>
<evidence type="ECO:0000313" key="3">
    <source>
        <dbReference type="Proteomes" id="UP001500936"/>
    </source>
</evidence>
<dbReference type="InterPro" id="IPR002934">
    <property type="entry name" value="Polymerase_NTP_transf_dom"/>
</dbReference>
<organism evidence="2 3">
    <name type="scientific">Nibrella viscosa</name>
    <dbReference type="NCBI Taxonomy" id="1084524"/>
    <lineage>
        <taxon>Bacteria</taxon>
        <taxon>Pseudomonadati</taxon>
        <taxon>Bacteroidota</taxon>
        <taxon>Cytophagia</taxon>
        <taxon>Cytophagales</taxon>
        <taxon>Spirosomataceae</taxon>
        <taxon>Nibrella</taxon>
    </lineage>
</organism>